<sequence length="168" mass="18526">MPGPGPGFHAIVAGGGFSRVPFMQLSDLLASCQLFTTITKRQEVFALPRERCDPGGGEPSCAAAQVVTRYCWGGNQESAMELQGLAQGWPGRSIVREREQDMPEALGMRSMKPIDKPDARVPNRPEPGGRHPTIAAHAARSPHRWHMLSHARILFCVSPFFLVCHWEK</sequence>
<dbReference type="AlphaFoldDB" id="A0AAJ0EKZ1"/>
<proteinExistence type="predicted"/>
<gene>
    <name evidence="2" type="ORF">BDP81DRAFT_8636</name>
</gene>
<name>A0AAJ0EKZ1_9PEZI</name>
<keyword evidence="3" id="KW-1185">Reference proteome</keyword>
<evidence type="ECO:0000313" key="3">
    <source>
        <dbReference type="Proteomes" id="UP001243989"/>
    </source>
</evidence>
<dbReference type="Proteomes" id="UP001243989">
    <property type="component" value="Unassembled WGS sequence"/>
</dbReference>
<reference evidence="2" key="1">
    <citation type="submission" date="2021-06" db="EMBL/GenBank/DDBJ databases">
        <title>Comparative genomics, transcriptomics and evolutionary studies reveal genomic signatures of adaptation to plant cell wall in hemibiotrophic fungi.</title>
        <authorList>
            <consortium name="DOE Joint Genome Institute"/>
            <person name="Baroncelli R."/>
            <person name="Diaz J.F."/>
            <person name="Benocci T."/>
            <person name="Peng M."/>
            <person name="Battaglia E."/>
            <person name="Haridas S."/>
            <person name="Andreopoulos W."/>
            <person name="Labutti K."/>
            <person name="Pangilinan J."/>
            <person name="Floch G.L."/>
            <person name="Makela M.R."/>
            <person name="Henrissat B."/>
            <person name="Grigoriev I.V."/>
            <person name="Crouch J.A."/>
            <person name="De Vries R.P."/>
            <person name="Sukno S.A."/>
            <person name="Thon M.R."/>
        </authorList>
    </citation>
    <scope>NUCLEOTIDE SEQUENCE</scope>
    <source>
        <strain evidence="2">CBS 102054</strain>
    </source>
</reference>
<feature type="compositionally biased region" description="Basic and acidic residues" evidence="1">
    <location>
        <begin position="112"/>
        <end position="129"/>
    </location>
</feature>
<protein>
    <submittedName>
        <fullName evidence="2">Uncharacterized protein</fullName>
    </submittedName>
</protein>
<dbReference type="GeneID" id="85481267"/>
<comment type="caution">
    <text evidence="2">The sequence shown here is derived from an EMBL/GenBank/DDBJ whole genome shotgun (WGS) entry which is preliminary data.</text>
</comment>
<feature type="region of interest" description="Disordered" evidence="1">
    <location>
        <begin position="109"/>
        <end position="129"/>
    </location>
</feature>
<accession>A0AAJ0EKZ1</accession>
<dbReference type="RefSeq" id="XP_060451755.1">
    <property type="nucleotide sequence ID" value="XM_060596405.1"/>
</dbReference>
<evidence type="ECO:0000256" key="1">
    <source>
        <dbReference type="SAM" id="MobiDB-lite"/>
    </source>
</evidence>
<dbReference type="EMBL" id="JAHMHQ010000001">
    <property type="protein sequence ID" value="KAK1655711.1"/>
    <property type="molecule type" value="Genomic_DNA"/>
</dbReference>
<organism evidence="2 3">
    <name type="scientific">Colletotrichum phormii</name>
    <dbReference type="NCBI Taxonomy" id="359342"/>
    <lineage>
        <taxon>Eukaryota</taxon>
        <taxon>Fungi</taxon>
        <taxon>Dikarya</taxon>
        <taxon>Ascomycota</taxon>
        <taxon>Pezizomycotina</taxon>
        <taxon>Sordariomycetes</taxon>
        <taxon>Hypocreomycetidae</taxon>
        <taxon>Glomerellales</taxon>
        <taxon>Glomerellaceae</taxon>
        <taxon>Colletotrichum</taxon>
        <taxon>Colletotrichum acutatum species complex</taxon>
    </lineage>
</organism>
<evidence type="ECO:0000313" key="2">
    <source>
        <dbReference type="EMBL" id="KAK1655711.1"/>
    </source>
</evidence>